<dbReference type="EnsemblMetazoa" id="CLYHEMT021845.1">
    <property type="protein sequence ID" value="CLYHEMP021845.1"/>
    <property type="gene ID" value="CLYHEMG021845"/>
</dbReference>
<reference evidence="1" key="1">
    <citation type="submission" date="2021-01" db="UniProtKB">
        <authorList>
            <consortium name="EnsemblMetazoa"/>
        </authorList>
    </citation>
    <scope>IDENTIFICATION</scope>
</reference>
<protein>
    <submittedName>
        <fullName evidence="1">Uncharacterized protein</fullName>
    </submittedName>
</protein>
<proteinExistence type="predicted"/>
<organism evidence="1 2">
    <name type="scientific">Clytia hemisphaerica</name>
    <dbReference type="NCBI Taxonomy" id="252671"/>
    <lineage>
        <taxon>Eukaryota</taxon>
        <taxon>Metazoa</taxon>
        <taxon>Cnidaria</taxon>
        <taxon>Hydrozoa</taxon>
        <taxon>Hydroidolina</taxon>
        <taxon>Leptothecata</taxon>
        <taxon>Obeliida</taxon>
        <taxon>Clytiidae</taxon>
        <taxon>Clytia</taxon>
    </lineage>
</organism>
<accession>A0A7M5XEW0</accession>
<evidence type="ECO:0000313" key="2">
    <source>
        <dbReference type="Proteomes" id="UP000594262"/>
    </source>
</evidence>
<dbReference type="GeneID" id="136811669"/>
<name>A0A7M5XEW0_9CNID</name>
<dbReference type="RefSeq" id="XP_066924398.1">
    <property type="nucleotide sequence ID" value="XM_067068297.1"/>
</dbReference>
<sequence length="266" mass="29827">MELIKMLQKILIMALTKPISLFAYNGVHKTTFYTNVKLDEAMEQPHVFSEVECIFKCQHVYLDAKDAFYTVHHECFCINGILLENQIGSKYSGEMLTKIDKTEKKTEINLILNPNTDPYSINGALNLFAVLNDKEAYETYGEIKISIGEESQNQNLILWQRSTDDPAHGTNSSILTAYVSKKFNASMDLMTPEAEQMVKFSGAVYEKQYGIAIARFDGGVSIPVTQFLTSHTERFYGDGENYGALILRIVPDTFPTPEPGVPPNAG</sequence>
<dbReference type="Proteomes" id="UP000594262">
    <property type="component" value="Unplaced"/>
</dbReference>
<dbReference type="AlphaFoldDB" id="A0A7M5XEW0"/>
<keyword evidence="2" id="KW-1185">Reference proteome</keyword>
<evidence type="ECO:0000313" key="1">
    <source>
        <dbReference type="EnsemblMetazoa" id="CLYHEMP021845.1"/>
    </source>
</evidence>